<dbReference type="Gene3D" id="2.60.120.920">
    <property type="match status" value="1"/>
</dbReference>
<dbReference type="InterPro" id="IPR003877">
    <property type="entry name" value="SPRY_dom"/>
</dbReference>
<dbReference type="GO" id="GO:0005737">
    <property type="term" value="C:cytoplasm"/>
    <property type="evidence" value="ECO:0007669"/>
    <property type="project" value="TreeGrafter"/>
</dbReference>
<keyword evidence="1" id="KW-0479">Metal-binding</keyword>
<evidence type="ECO:0000256" key="1">
    <source>
        <dbReference type="ARBA" id="ARBA00022723"/>
    </source>
</evidence>
<evidence type="ECO:0000259" key="4">
    <source>
        <dbReference type="PROSITE" id="PS50188"/>
    </source>
</evidence>
<dbReference type="GO" id="GO:0051603">
    <property type="term" value="P:proteolysis involved in protein catabolic process"/>
    <property type="evidence" value="ECO:0007669"/>
    <property type="project" value="TreeGrafter"/>
</dbReference>
<dbReference type="Pfam" id="PF00622">
    <property type="entry name" value="SPRY"/>
    <property type="match status" value="1"/>
</dbReference>
<dbReference type="PANTHER" id="PTHR13363">
    <property type="entry name" value="RING FINGER AND SRY DOMAIN-CONTAINING"/>
    <property type="match status" value="1"/>
</dbReference>
<protein>
    <recommendedName>
        <fullName evidence="4">B30.2/SPRY domain-containing protein</fullName>
    </recommendedName>
</protein>
<reference evidence="5" key="1">
    <citation type="submission" date="2021-02" db="EMBL/GenBank/DDBJ databases">
        <authorList>
            <person name="Nowell W R."/>
        </authorList>
    </citation>
    <scope>NUCLEOTIDE SEQUENCE</scope>
</reference>
<dbReference type="SMART" id="SM00449">
    <property type="entry name" value="SPRY"/>
    <property type="match status" value="1"/>
</dbReference>
<evidence type="ECO:0000313" key="6">
    <source>
        <dbReference type="EMBL" id="CAF4008429.1"/>
    </source>
</evidence>
<dbReference type="InterPro" id="IPR001870">
    <property type="entry name" value="B30.2/SPRY"/>
</dbReference>
<dbReference type="CDD" id="cd11709">
    <property type="entry name" value="SPRY"/>
    <property type="match status" value="1"/>
</dbReference>
<proteinExistence type="predicted"/>
<evidence type="ECO:0000256" key="3">
    <source>
        <dbReference type="ARBA" id="ARBA00022833"/>
    </source>
</evidence>
<gene>
    <name evidence="6" type="ORF">UXM345_LOCUS16614</name>
    <name evidence="5" type="ORF">XDN619_LOCUS21407</name>
</gene>
<dbReference type="PROSITE" id="PS50188">
    <property type="entry name" value="B302_SPRY"/>
    <property type="match status" value="1"/>
</dbReference>
<organism evidence="5 7">
    <name type="scientific">Rotaria magnacalcarata</name>
    <dbReference type="NCBI Taxonomy" id="392030"/>
    <lineage>
        <taxon>Eukaryota</taxon>
        <taxon>Metazoa</taxon>
        <taxon>Spiralia</taxon>
        <taxon>Gnathifera</taxon>
        <taxon>Rotifera</taxon>
        <taxon>Eurotatoria</taxon>
        <taxon>Bdelloidea</taxon>
        <taxon>Philodinida</taxon>
        <taxon>Philodinidae</taxon>
        <taxon>Rotaria</taxon>
    </lineage>
</organism>
<keyword evidence="3" id="KW-0862">Zinc</keyword>
<dbReference type="InterPro" id="IPR045129">
    <property type="entry name" value="RNF123/RKP/RSPRY1"/>
</dbReference>
<dbReference type="Proteomes" id="UP000663842">
    <property type="component" value="Unassembled WGS sequence"/>
</dbReference>
<evidence type="ECO:0000313" key="7">
    <source>
        <dbReference type="Proteomes" id="UP000663887"/>
    </source>
</evidence>
<dbReference type="PANTHER" id="PTHR13363:SF5">
    <property type="entry name" value="E3 UBIQUITIN-PROTEIN LIGASE RNF123"/>
    <property type="match status" value="1"/>
</dbReference>
<keyword evidence="2" id="KW-0863">Zinc-finger</keyword>
<dbReference type="GO" id="GO:0004842">
    <property type="term" value="F:ubiquitin-protein transferase activity"/>
    <property type="evidence" value="ECO:0007669"/>
    <property type="project" value="InterPro"/>
</dbReference>
<feature type="domain" description="B30.2/SPRY" evidence="4">
    <location>
        <begin position="1638"/>
        <end position="1861"/>
    </location>
</feature>
<comment type="caution">
    <text evidence="5">The sequence shown here is derived from an EMBL/GenBank/DDBJ whole genome shotgun (WGS) entry which is preliminary data.</text>
</comment>
<dbReference type="InterPro" id="IPR043136">
    <property type="entry name" value="B30.2/SPRY_sf"/>
</dbReference>
<name>A0A816UTS4_9BILA</name>
<dbReference type="EMBL" id="CAJOBF010002081">
    <property type="protein sequence ID" value="CAF4008429.1"/>
    <property type="molecule type" value="Genomic_DNA"/>
</dbReference>
<evidence type="ECO:0000256" key="2">
    <source>
        <dbReference type="ARBA" id="ARBA00022771"/>
    </source>
</evidence>
<sequence>MGQHLSNINSQIVDWTNEKEAVSSSDYMQYETIKENINLFLSMKTFAAAITNQTEYHINDQILNSENLLTKEIQSNLLKLTKADALTWTNTKVNKLLTENYFIPVADRYQKVSQEIRVIFDKQKQLQTSLRKKLDDDNDTNQSTFSESCIESLTKESDSEQFSYFTIQLLTSLLLVSTKSNEKIDPSNLSQIIILASKLCYRIPIKPLWYSEQLSSSSRLMFKFLKPLTNFLNELSLSTDYTLATQAVEIVLHFSIAQASFKDLLLIIPKLIFNTTNIYNLRNLFLRMNDCLTDASKQCEEIKQHLEKEPQSDSKNREDNKNDATSIKTIADKLSFTSLDYLKSNGIFPNTKLIELHEKQFNGQFISSIILSYIDLCNEINLRKQFNDGTIHSSISFEFHPNTFKQLFEILEQLSMTIAQNSNPILNHILTVCIRLFKTHLQCFSAVKSEITEDLVTNVDLTIFASEAELQKWFDLLLKLACDDDNKSETIEIRGEASKALIYVMNLKSTSFTEKLSFIHKYVIENKYHILIEQLFIELNKTDTLLNWIDFFCDIKSDKHEVLTILYSFVDIFLDQTSDLNRQQIKQILESFHQLFIVRLVPPSRLKILQSDTKNNNEIDEFEVLIDATSASVFARYISHIFKHYIKKAERTHDEFISQILVGLCFLTQTEIFNFNTVKPIFISVLPLLAEYLLQHTNSEDNHIYSLYWLIGKMSYIMITDSQQSLLEIKHIDKLKSFLFSGGCETTAIENNRYLLNLYESNLAVYSNYQQSNSNQQSSSDYDFLMLIYNNINQGAKLISKMKIYVKNRQYISESIEQYAHDACAALFAVYIKHYGRINIAKSELSRTDDKRPHSKLASLYEYATHVETLFATTKAQGGDCDELYQQIKMKTLFLLSTVKKSNLIPIIQYDLSKLITNTNSEIDVISSADIVLQGQCSRWRNAKHKFTVLRHTLQACIRFKKLMLAKRQTIQQNQDYESILHKQIHNFVCNDIHKKMAVIENEEIISESDELTQCMVQQYQRAMTRLITYRFIHVFIEKALAIEEKQRTLMIPTVYLPYLRKSNIDWSYLEDIEVINDELKKEIGNNYYSIIKTVLSFLLQSKLFERNLFYLLNLSYKSVDIHLLYHHELIEATFKTYVSFIEEEKDRFDSSHMKLIGYNWFRLYVLKLCQNIQQDELTQQQDFIFNTLILNELKGLKRLKQTLIIDDKNNIMDCEKCRNHSLNNSSLGWFLYATKDKKSKFSNQFLSSKFEIELYTNQWLILLLRCVHLYENIRSICGTTDFIEELLYIYRNSQNRATILLALKILRDLLPETINNMSNSMINNLLNEFLFSIGDSYTSPSIKSETVTELIYIYRTIMSRKSSWQLTATKLVFDSVTSSLKTIDWKSFETIDKKQWNYLLASLYILGGYIEPYGIGSVVNIHKDKENNECYLGVIIDIDRITRDHITLDTLSYLVHYLQRDYTEWCVIGDLEIKVDVPPTNLLVLPNTNESNLAIHSLLDTLGYIIQIDKSPSKSLRLLQLKRFCITVLYRILNQNSIIDIFMQKPYAPYIGQLLMVDRLAENDFQLSNLRLLDRTHLDQYCFSLDLSEQWRQKLVNNPNDRITTNIQTDSSSSSGNKFEVQRNQSMMNASSNNAVIYNKWKPYASRADIELYKKGRNGSDEIYIVPFPSHVADLGVIQTCGENHRFKGRIYLGSEHKFESFPTFIFENLALSEGNWYYCVKLPLGNLVQIGWATTGFTADASNGLGIGDDAYSWCFDGSRGTLYNNGSFQFLPPNVRWKKNDVCGCGIEINGENTRIKYWLNGKFLGTAFAHQENIASTTVKCNLLPNGPNTTFFPGVTLVSYMTDEHCDELNVGLPSFCELIISPEDMIECPLPDGYKPILMPKLNLNIDSFVAYPYSAYLVGDDVQDLIYTSRNQPSTTFLRDFINEHHIETSLNVHEHQLRLTKESDGFPFSMDNQTSSFTISFDFQILTDSNNDFNDNCDILLFILQAIEPHAVRIPFNKNSQLTKTVILIHSHEQTIKIYLDNKICQTINVAFDNHAMTKFNFNFLPHVSVGIKNFAIWKYTLSEEHIQRLFISGLSYVAIDYKQQTEYRLDANTFTFKNNQQQFPNEFLIPFNEPFNETKWKQKQKQIDMDESKFFKTLNETEETILQFCGNKTYVVVKRSAQKCYTYTIILDILIPNFPTNEKRLALVLFNSKSRIFITSTGHICLDTTEDTSKSELVLKLNQFIRLLISADKTSIKIYADGLLVLDVNVDNNSLALNSNQIHLFRQIDLDDNTLTNDDTLRIECKSITFLNRSICTVDFDEILKSSKYSLEKFVALLFLMNASSLINIGYKTEWIKYVIKQYNTANIQLIDTMIREYKEEMSKIDIEKQQNIYLNMLLRLGSSIDKTKLENLINTSTMDTNDPLATTYELMLTHWNDLQSLESVTVERKIGNELALNSSFSEWIRDKSTATIVNATNYKVFDLKKSEEEQTLATIGIFDQRKTVKTSSQYSPKDISYQQYIDSRIACEYRLISMYARDTIMNMWTIWSNTSSHRFSLEKFGDYPSIVKLLRSMNDHYTCISIGFDDRIDPLMFLIKPILQNEIKALMDSNYEILPNKVPLLYHLQKDIIIESIRFILKILLLIDGSHDKTMIIEERAKNEETNLNFTLKILSLFVELLSDKLTLKQHEIDILIPHLFSEPLINVMFDLFLILPTHQSKIFILHIFIT</sequence>
<dbReference type="Proteomes" id="UP000663887">
    <property type="component" value="Unassembled WGS sequence"/>
</dbReference>
<dbReference type="SUPFAM" id="SSF49899">
    <property type="entry name" value="Concanavalin A-like lectins/glucanases"/>
    <property type="match status" value="1"/>
</dbReference>
<evidence type="ECO:0000313" key="5">
    <source>
        <dbReference type="EMBL" id="CAF2114508.1"/>
    </source>
</evidence>
<dbReference type="EMBL" id="CAJNRG010009517">
    <property type="protein sequence ID" value="CAF2114508.1"/>
    <property type="molecule type" value="Genomic_DNA"/>
</dbReference>
<dbReference type="GO" id="GO:0008270">
    <property type="term" value="F:zinc ion binding"/>
    <property type="evidence" value="ECO:0007669"/>
    <property type="project" value="UniProtKB-KW"/>
</dbReference>
<accession>A0A816UTS4</accession>
<dbReference type="InterPro" id="IPR013320">
    <property type="entry name" value="ConA-like_dom_sf"/>
</dbReference>